<sequence length="83" mass="9564">MQRTNEEILEAFKIVLPYLNKIVREDMAVGLTSETEYLSYYRAKEFELDLPTGKPIKGISTIEDCINTGKDTQIFLPKYMAAR</sequence>
<name>A0A1I4LQN8_9FIRM</name>
<proteinExistence type="predicted"/>
<gene>
    <name evidence="1" type="ORF">SAMN04490355_102642</name>
</gene>
<dbReference type="RefSeq" id="WP_217645091.1">
    <property type="nucleotide sequence ID" value="NZ_FOTS01000026.1"/>
</dbReference>
<dbReference type="EMBL" id="FOTS01000026">
    <property type="protein sequence ID" value="SFL93320.1"/>
    <property type="molecule type" value="Genomic_DNA"/>
</dbReference>
<keyword evidence="2" id="KW-1185">Reference proteome</keyword>
<reference evidence="2" key="1">
    <citation type="submission" date="2016-10" db="EMBL/GenBank/DDBJ databases">
        <authorList>
            <person name="Varghese N."/>
            <person name="Submissions S."/>
        </authorList>
    </citation>
    <scope>NUCLEOTIDE SEQUENCE [LARGE SCALE GENOMIC DNA]</scope>
    <source>
        <strain evidence="2">DSM 13327</strain>
    </source>
</reference>
<organism evidence="1 2">
    <name type="scientific">Pelosinus propionicus DSM 13327</name>
    <dbReference type="NCBI Taxonomy" id="1123291"/>
    <lineage>
        <taxon>Bacteria</taxon>
        <taxon>Bacillati</taxon>
        <taxon>Bacillota</taxon>
        <taxon>Negativicutes</taxon>
        <taxon>Selenomonadales</taxon>
        <taxon>Sporomusaceae</taxon>
        <taxon>Pelosinus</taxon>
    </lineage>
</organism>
<evidence type="ECO:0000313" key="1">
    <source>
        <dbReference type="EMBL" id="SFL93320.1"/>
    </source>
</evidence>
<accession>A0A1I4LQN8</accession>
<dbReference type="STRING" id="1123291.SAMN04490355_102642"/>
<protein>
    <submittedName>
        <fullName evidence="1">Uncharacterized protein</fullName>
    </submittedName>
</protein>
<dbReference type="AlphaFoldDB" id="A0A1I4LQN8"/>
<evidence type="ECO:0000313" key="2">
    <source>
        <dbReference type="Proteomes" id="UP000199520"/>
    </source>
</evidence>
<dbReference type="Proteomes" id="UP000199520">
    <property type="component" value="Unassembled WGS sequence"/>
</dbReference>